<dbReference type="EMBL" id="ASSZ01000008">
    <property type="protein sequence ID" value="EOS58455.1"/>
    <property type="molecule type" value="Genomic_DNA"/>
</dbReference>
<evidence type="ECO:0000313" key="3">
    <source>
        <dbReference type="Proteomes" id="UP000019598"/>
    </source>
</evidence>
<protein>
    <submittedName>
        <fullName evidence="2">Uncharacterized protein</fullName>
    </submittedName>
</protein>
<dbReference type="STRING" id="1235795.C812_00374"/>
<dbReference type="OrthoDB" id="2971011at2"/>
<dbReference type="HOGENOM" id="CLU_1509176_0_0_9"/>
<reference evidence="2 3" key="1">
    <citation type="submission" date="2013-04" db="EMBL/GenBank/DDBJ databases">
        <title>The Genome Sequence of Paenibacillus barengoltzii G22.</title>
        <authorList>
            <consortium name="The Broad Institute Genomics Platform"/>
            <consortium name="The Broad Institute Genome Sequencing Center for Infectious Disease"/>
            <person name="Earl A."/>
            <person name="Xavier R."/>
            <person name="Elson C."/>
            <person name="Duck W."/>
            <person name="Walker B."/>
            <person name="Young S."/>
            <person name="Zeng Q."/>
            <person name="Gargeya S."/>
            <person name="Fitzgerald M."/>
            <person name="Haas B."/>
            <person name="Abouelleil A."/>
            <person name="Allen A.W."/>
            <person name="Alvarado L."/>
            <person name="Arachchi H.M."/>
            <person name="Berlin A.M."/>
            <person name="Chapman S.B."/>
            <person name="Gainer-Dewar J."/>
            <person name="Goldberg J."/>
            <person name="Griggs A."/>
            <person name="Gujja S."/>
            <person name="Hansen M."/>
            <person name="Howarth C."/>
            <person name="Imamovic A."/>
            <person name="Ireland A."/>
            <person name="Larimer J."/>
            <person name="McCowan C."/>
            <person name="Murphy C."/>
            <person name="Pearson M."/>
            <person name="Poon T.W."/>
            <person name="Priest M."/>
            <person name="Roberts A."/>
            <person name="Saif S."/>
            <person name="Shea T."/>
            <person name="Sisk P."/>
            <person name="Sykes S."/>
            <person name="Wortman J."/>
            <person name="Nusbaum C."/>
            <person name="Birren B."/>
        </authorList>
    </citation>
    <scope>NUCLEOTIDE SEQUENCE [LARGE SCALE GENOMIC DNA]</scope>
    <source>
        <strain evidence="2 3">G22</strain>
    </source>
</reference>
<sequence>MKVKALLVVLIIGLVLFTIWYFTPKNYTQTLNGVYYQLGNGEEAHDIEIILDGKLHHRFNGKITFKGTVEIRGTNVPSIPEDKTEIVLDYHGENRAPIFSAFRVVDYKGRVEPDIYYYGLLYTNDKFSEFTIAVFNDGDSETWSPSNGFMITAPARDKQVAIKISQNLMKKFDITLNP</sequence>
<feature type="transmembrane region" description="Helical" evidence="1">
    <location>
        <begin position="5"/>
        <end position="22"/>
    </location>
</feature>
<accession>R9LIA6</accession>
<keyword evidence="1" id="KW-0812">Transmembrane</keyword>
<dbReference type="PATRIC" id="fig|1235795.3.peg.347"/>
<gene>
    <name evidence="2" type="ORF">C812_00374</name>
</gene>
<dbReference type="Proteomes" id="UP000019598">
    <property type="component" value="Unassembled WGS sequence"/>
</dbReference>
<name>R9LIA6_9BACL</name>
<evidence type="ECO:0000256" key="1">
    <source>
        <dbReference type="SAM" id="Phobius"/>
    </source>
</evidence>
<keyword evidence="1" id="KW-0472">Membrane</keyword>
<organism evidence="2 3">
    <name type="scientific">Paenibacillus barengoltzii G22</name>
    <dbReference type="NCBI Taxonomy" id="1235795"/>
    <lineage>
        <taxon>Bacteria</taxon>
        <taxon>Bacillati</taxon>
        <taxon>Bacillota</taxon>
        <taxon>Bacilli</taxon>
        <taxon>Bacillales</taxon>
        <taxon>Paenibacillaceae</taxon>
        <taxon>Paenibacillus</taxon>
    </lineage>
</organism>
<dbReference type="AlphaFoldDB" id="R9LIA6"/>
<comment type="caution">
    <text evidence="2">The sequence shown here is derived from an EMBL/GenBank/DDBJ whole genome shotgun (WGS) entry which is preliminary data.</text>
</comment>
<keyword evidence="1" id="KW-1133">Transmembrane helix</keyword>
<evidence type="ECO:0000313" key="2">
    <source>
        <dbReference type="EMBL" id="EOS58455.1"/>
    </source>
</evidence>
<proteinExistence type="predicted"/>